<gene>
    <name evidence="7" type="ORF">FHS74_002458</name>
</gene>
<keyword evidence="5" id="KW-0029">Amino-acid transport</keyword>
<dbReference type="GO" id="GO:0005524">
    <property type="term" value="F:ATP binding"/>
    <property type="evidence" value="ECO:0007669"/>
    <property type="project" value="UniProtKB-KW"/>
</dbReference>
<keyword evidence="8" id="KW-1185">Reference proteome</keyword>
<keyword evidence="2" id="KW-0813">Transport</keyword>
<accession>A0A7X0AXF7</accession>
<dbReference type="InterPro" id="IPR017780">
    <property type="entry name" value="ABC_transptr_urea_ATP-bd_UrtE"/>
</dbReference>
<dbReference type="PROSITE" id="PS50893">
    <property type="entry name" value="ABC_TRANSPORTER_2"/>
    <property type="match status" value="1"/>
</dbReference>
<comment type="caution">
    <text evidence="7">The sequence shown here is derived from an EMBL/GenBank/DDBJ whole genome shotgun (WGS) entry which is preliminary data.</text>
</comment>
<dbReference type="Pfam" id="PF00005">
    <property type="entry name" value="ABC_tran"/>
    <property type="match status" value="1"/>
</dbReference>
<keyword evidence="3" id="KW-0547">Nucleotide-binding</keyword>
<evidence type="ECO:0000256" key="4">
    <source>
        <dbReference type="ARBA" id="ARBA00022840"/>
    </source>
</evidence>
<comment type="similarity">
    <text evidence="1">Belongs to the ABC transporter superfamily.</text>
</comment>
<dbReference type="GO" id="GO:0015807">
    <property type="term" value="P:L-amino acid transport"/>
    <property type="evidence" value="ECO:0007669"/>
    <property type="project" value="TreeGrafter"/>
</dbReference>
<name>A0A7X0AXF7_9PROT</name>
<dbReference type="PANTHER" id="PTHR43820:SF5">
    <property type="entry name" value="HIGH-AFFINITY BRANCHED-CHAIN AMINO ACID TRANSPORT ATP-BINDING PROTEIN"/>
    <property type="match status" value="1"/>
</dbReference>
<dbReference type="NCBIfam" id="TIGR03410">
    <property type="entry name" value="urea_trans_UrtE"/>
    <property type="match status" value="1"/>
</dbReference>
<organism evidence="7 8">
    <name type="scientific">Nitrospirillum iridis</name>
    <dbReference type="NCBI Taxonomy" id="765888"/>
    <lineage>
        <taxon>Bacteria</taxon>
        <taxon>Pseudomonadati</taxon>
        <taxon>Pseudomonadota</taxon>
        <taxon>Alphaproteobacteria</taxon>
        <taxon>Rhodospirillales</taxon>
        <taxon>Azospirillaceae</taxon>
        <taxon>Nitrospirillum</taxon>
    </lineage>
</organism>
<dbReference type="AlphaFoldDB" id="A0A7X0AXF7"/>
<evidence type="ECO:0000313" key="7">
    <source>
        <dbReference type="EMBL" id="MBB6251898.1"/>
    </source>
</evidence>
<feature type="domain" description="ABC transporter" evidence="6">
    <location>
        <begin position="6"/>
        <end position="242"/>
    </location>
</feature>
<dbReference type="InterPro" id="IPR027417">
    <property type="entry name" value="P-loop_NTPase"/>
</dbReference>
<dbReference type="PANTHER" id="PTHR43820">
    <property type="entry name" value="HIGH-AFFINITY BRANCHED-CHAIN AMINO ACID TRANSPORT ATP-BINDING PROTEIN LIVF"/>
    <property type="match status" value="1"/>
</dbReference>
<evidence type="ECO:0000256" key="5">
    <source>
        <dbReference type="ARBA" id="ARBA00022970"/>
    </source>
</evidence>
<sequence>MAEPLLKLDGVATSYGQSQVLWDIDLDVPAGSAVALIGRNGVGKTTLLKTIIGAQRLTAGRMTFQGRDVSALGPHQRARAGIGFVPQGRHIFPHLTVRENLETGLSALAGRAGGAGAIKAGIPDHIFDLFPKLAQISNRKGGVLSGGEQQQLAIGRALAGQSSLLLLDEPTEGIQPSVVQQIEDALRRVRAELGVTVLIVEQYLDFAWSFADSYRVMQRGRIIRAGSTREETAAEVAHLVNI</sequence>
<keyword evidence="4 7" id="KW-0067">ATP-binding</keyword>
<protein>
    <submittedName>
        <fullName evidence="7">Urea transport system ATP-binding protein</fullName>
    </submittedName>
</protein>
<dbReference type="SMART" id="SM00382">
    <property type="entry name" value="AAA"/>
    <property type="match status" value="1"/>
</dbReference>
<dbReference type="InterPro" id="IPR052156">
    <property type="entry name" value="BCAA_Transport_ATP-bd_LivF"/>
</dbReference>
<dbReference type="GO" id="GO:0016887">
    <property type="term" value="F:ATP hydrolysis activity"/>
    <property type="evidence" value="ECO:0007669"/>
    <property type="project" value="InterPro"/>
</dbReference>
<evidence type="ECO:0000259" key="6">
    <source>
        <dbReference type="PROSITE" id="PS50893"/>
    </source>
</evidence>
<dbReference type="InterPro" id="IPR003439">
    <property type="entry name" value="ABC_transporter-like_ATP-bd"/>
</dbReference>
<evidence type="ECO:0000256" key="1">
    <source>
        <dbReference type="ARBA" id="ARBA00005417"/>
    </source>
</evidence>
<dbReference type="CDD" id="cd03224">
    <property type="entry name" value="ABC_TM1139_LivF_branched"/>
    <property type="match status" value="1"/>
</dbReference>
<dbReference type="Gene3D" id="3.40.50.300">
    <property type="entry name" value="P-loop containing nucleotide triphosphate hydrolases"/>
    <property type="match status" value="1"/>
</dbReference>
<dbReference type="InterPro" id="IPR003593">
    <property type="entry name" value="AAA+_ATPase"/>
</dbReference>
<dbReference type="GO" id="GO:0015658">
    <property type="term" value="F:branched-chain amino acid transmembrane transporter activity"/>
    <property type="evidence" value="ECO:0007669"/>
    <property type="project" value="TreeGrafter"/>
</dbReference>
<reference evidence="7 8" key="1">
    <citation type="submission" date="2020-08" db="EMBL/GenBank/DDBJ databases">
        <title>Genomic Encyclopedia of Type Strains, Phase IV (KMG-IV): sequencing the most valuable type-strain genomes for metagenomic binning, comparative biology and taxonomic classification.</title>
        <authorList>
            <person name="Goeker M."/>
        </authorList>
    </citation>
    <scope>NUCLEOTIDE SEQUENCE [LARGE SCALE GENOMIC DNA]</scope>
    <source>
        <strain evidence="7 8">DSM 22198</strain>
    </source>
</reference>
<dbReference type="Proteomes" id="UP000539175">
    <property type="component" value="Unassembled WGS sequence"/>
</dbReference>
<dbReference type="RefSeq" id="WP_184800753.1">
    <property type="nucleotide sequence ID" value="NZ_JACIIZ010000006.1"/>
</dbReference>
<evidence type="ECO:0000313" key="8">
    <source>
        <dbReference type="Proteomes" id="UP000539175"/>
    </source>
</evidence>
<proteinExistence type="inferred from homology"/>
<dbReference type="EMBL" id="JACIIZ010000006">
    <property type="protein sequence ID" value="MBB6251898.1"/>
    <property type="molecule type" value="Genomic_DNA"/>
</dbReference>
<dbReference type="SUPFAM" id="SSF52540">
    <property type="entry name" value="P-loop containing nucleoside triphosphate hydrolases"/>
    <property type="match status" value="1"/>
</dbReference>
<evidence type="ECO:0000256" key="2">
    <source>
        <dbReference type="ARBA" id="ARBA00022448"/>
    </source>
</evidence>
<evidence type="ECO:0000256" key="3">
    <source>
        <dbReference type="ARBA" id="ARBA00022741"/>
    </source>
</evidence>